<keyword evidence="5" id="KW-1185">Reference proteome</keyword>
<dbReference type="InterPro" id="IPR036388">
    <property type="entry name" value="WH-like_DNA-bd_sf"/>
</dbReference>
<gene>
    <name evidence="4" type="ORF">GCM10022280_19030</name>
</gene>
<dbReference type="InterPro" id="IPR013325">
    <property type="entry name" value="RNA_pol_sigma_r2"/>
</dbReference>
<dbReference type="Pfam" id="PF04542">
    <property type="entry name" value="Sigma70_r2"/>
    <property type="match status" value="1"/>
</dbReference>
<dbReference type="InterPro" id="IPR014284">
    <property type="entry name" value="RNA_pol_sigma-70_dom"/>
</dbReference>
<dbReference type="PANTHER" id="PTHR30173">
    <property type="entry name" value="SIGMA 19 FACTOR"/>
    <property type="match status" value="1"/>
</dbReference>
<dbReference type="Pfam" id="PF08281">
    <property type="entry name" value="Sigma70_r4_2"/>
    <property type="match status" value="1"/>
</dbReference>
<dbReference type="Gene3D" id="1.10.10.10">
    <property type="entry name" value="Winged helix-like DNA-binding domain superfamily/Winged helix DNA-binding domain"/>
    <property type="match status" value="1"/>
</dbReference>
<feature type="domain" description="RNA polymerase sigma-70 region 2" evidence="2">
    <location>
        <begin position="10"/>
        <end position="72"/>
    </location>
</feature>
<dbReference type="Gene3D" id="1.10.1740.10">
    <property type="match status" value="1"/>
</dbReference>
<dbReference type="InterPro" id="IPR007627">
    <property type="entry name" value="RNA_pol_sigma70_r2"/>
</dbReference>
<dbReference type="InterPro" id="IPR013249">
    <property type="entry name" value="RNA_pol_sigma70_r4_t2"/>
</dbReference>
<dbReference type="InterPro" id="IPR013324">
    <property type="entry name" value="RNA_pol_sigma_r3/r4-like"/>
</dbReference>
<comment type="caution">
    <text evidence="4">The sequence shown here is derived from an EMBL/GenBank/DDBJ whole genome shotgun (WGS) entry which is preliminary data.</text>
</comment>
<dbReference type="NCBIfam" id="NF007214">
    <property type="entry name" value="PRK09636.1"/>
    <property type="match status" value="1"/>
</dbReference>
<dbReference type="InterPro" id="IPR052704">
    <property type="entry name" value="ECF_Sigma-70_Domain"/>
</dbReference>
<accession>A0ABP7T0V1</accession>
<evidence type="ECO:0000256" key="1">
    <source>
        <dbReference type="ARBA" id="ARBA00011344"/>
    </source>
</evidence>
<dbReference type="SUPFAM" id="SSF54427">
    <property type="entry name" value="NTF2-like"/>
    <property type="match status" value="1"/>
</dbReference>
<organism evidence="4 5">
    <name type="scientific">Sphingomonas swuensis</name>
    <dbReference type="NCBI Taxonomy" id="977800"/>
    <lineage>
        <taxon>Bacteria</taxon>
        <taxon>Pseudomonadati</taxon>
        <taxon>Pseudomonadota</taxon>
        <taxon>Alphaproteobacteria</taxon>
        <taxon>Sphingomonadales</taxon>
        <taxon>Sphingomonadaceae</taxon>
        <taxon>Sphingomonas</taxon>
    </lineage>
</organism>
<evidence type="ECO:0000259" key="3">
    <source>
        <dbReference type="Pfam" id="PF08281"/>
    </source>
</evidence>
<sequence>MPPEERLAAFEAQRPRLLRLAYRMLGSLSEAEDVIQDAWPRWAAVNGGVDVPAAYLTRIVTRLCLDQLKSARAQREEYVGAWLPEPLLQQTSEEAVADDVTLTLMMAMERLSPLERAAFLLHDIFETPLNEVAAVLEREPAAVRQLASRARHHVREARPRYTLSPQTASDLVRAFHEASTKGDTQALSGILADQVTVFSDGGGKVLAFRNVVQGMDRVLRLFQGLARKGAYRPQLLRTVMIDGLPGFVSIDRGAALQTTALDVQDGKITALYIVRNPDKLRHVAAMLAGGSDGRTARAEPKGLRLFPTRSAAKPMSS</sequence>
<dbReference type="NCBIfam" id="TIGR02937">
    <property type="entry name" value="sigma70-ECF"/>
    <property type="match status" value="1"/>
</dbReference>
<proteinExistence type="predicted"/>
<evidence type="ECO:0000313" key="4">
    <source>
        <dbReference type="EMBL" id="GAA4019395.1"/>
    </source>
</evidence>
<reference evidence="5" key="1">
    <citation type="journal article" date="2019" name="Int. J. Syst. Evol. Microbiol.">
        <title>The Global Catalogue of Microorganisms (GCM) 10K type strain sequencing project: providing services to taxonomists for standard genome sequencing and annotation.</title>
        <authorList>
            <consortium name="The Broad Institute Genomics Platform"/>
            <consortium name="The Broad Institute Genome Sequencing Center for Infectious Disease"/>
            <person name="Wu L."/>
            <person name="Ma J."/>
        </authorList>
    </citation>
    <scope>NUCLEOTIDE SEQUENCE [LARGE SCALE GENOMIC DNA]</scope>
    <source>
        <strain evidence="5">JCM 17563</strain>
    </source>
</reference>
<dbReference type="SUPFAM" id="SSF88946">
    <property type="entry name" value="Sigma2 domain of RNA polymerase sigma factors"/>
    <property type="match status" value="1"/>
</dbReference>
<dbReference type="PANTHER" id="PTHR30173:SF43">
    <property type="entry name" value="ECF RNA POLYMERASE SIGMA FACTOR SIGI-RELATED"/>
    <property type="match status" value="1"/>
</dbReference>
<dbReference type="SUPFAM" id="SSF88659">
    <property type="entry name" value="Sigma3 and sigma4 domains of RNA polymerase sigma factors"/>
    <property type="match status" value="1"/>
</dbReference>
<evidence type="ECO:0000313" key="5">
    <source>
        <dbReference type="Proteomes" id="UP001500235"/>
    </source>
</evidence>
<name>A0ABP7T0V1_9SPHN</name>
<protein>
    <submittedName>
        <fullName evidence="4">Sigma-70 family RNA polymerase sigma factor</fullName>
    </submittedName>
</protein>
<dbReference type="EMBL" id="BAABBQ010000001">
    <property type="protein sequence ID" value="GAA4019395.1"/>
    <property type="molecule type" value="Genomic_DNA"/>
</dbReference>
<comment type="subunit">
    <text evidence="1">Interacts transiently with the RNA polymerase catalytic core formed by RpoA, RpoB, RpoC and RpoZ (2 alpha, 1 beta, 1 beta' and 1 omega subunit) to form the RNA polymerase holoenzyme that can initiate transcription.</text>
</comment>
<feature type="domain" description="RNA polymerase sigma factor 70 region 4 type 2" evidence="3">
    <location>
        <begin position="104"/>
        <end position="152"/>
    </location>
</feature>
<dbReference type="RefSeq" id="WP_344707178.1">
    <property type="nucleotide sequence ID" value="NZ_BAABBQ010000001.1"/>
</dbReference>
<dbReference type="InterPro" id="IPR032710">
    <property type="entry name" value="NTF2-like_dom_sf"/>
</dbReference>
<dbReference type="Gene3D" id="3.10.450.50">
    <property type="match status" value="1"/>
</dbReference>
<dbReference type="Proteomes" id="UP001500235">
    <property type="component" value="Unassembled WGS sequence"/>
</dbReference>
<evidence type="ECO:0000259" key="2">
    <source>
        <dbReference type="Pfam" id="PF04542"/>
    </source>
</evidence>